<protein>
    <submittedName>
        <fullName evidence="3">Uncharacterized protein</fullName>
    </submittedName>
</protein>
<dbReference type="PROSITE" id="PS51257">
    <property type="entry name" value="PROKAR_LIPOPROTEIN"/>
    <property type="match status" value="1"/>
</dbReference>
<feature type="compositionally biased region" description="Polar residues" evidence="1">
    <location>
        <begin position="42"/>
        <end position="61"/>
    </location>
</feature>
<dbReference type="Proteomes" id="UP000283433">
    <property type="component" value="Unassembled WGS sequence"/>
</dbReference>
<feature type="signal peptide" evidence="2">
    <location>
        <begin position="1"/>
        <end position="20"/>
    </location>
</feature>
<feature type="chain" id="PRO_5019118108" evidence="2">
    <location>
        <begin position="21"/>
        <end position="87"/>
    </location>
</feature>
<evidence type="ECO:0000313" key="3">
    <source>
        <dbReference type="EMBL" id="RKD19553.1"/>
    </source>
</evidence>
<feature type="region of interest" description="Disordered" evidence="1">
    <location>
        <begin position="23"/>
        <end position="72"/>
    </location>
</feature>
<name>A0A419SAQ5_9SPHI</name>
<keyword evidence="4" id="KW-1185">Reference proteome</keyword>
<dbReference type="AlphaFoldDB" id="A0A419SAQ5"/>
<dbReference type="RefSeq" id="WP_120180486.1">
    <property type="nucleotide sequence ID" value="NZ_MBTA01000002.1"/>
</dbReference>
<dbReference type="EMBL" id="MBTA01000002">
    <property type="protein sequence ID" value="RKD19553.1"/>
    <property type="molecule type" value="Genomic_DNA"/>
</dbReference>
<feature type="compositionally biased region" description="Basic and acidic residues" evidence="1">
    <location>
        <begin position="23"/>
        <end position="41"/>
    </location>
</feature>
<keyword evidence="2" id="KW-0732">Signal</keyword>
<evidence type="ECO:0000256" key="1">
    <source>
        <dbReference type="SAM" id="MobiDB-lite"/>
    </source>
</evidence>
<sequence>MTRNYLYLATLSFAMLAASACNNEKKTEDHRDTVVVEKETTQDSPTPSHNAATEPATNVTVDKNGAKVETKNTGVSVSKDSVAFKTR</sequence>
<gene>
    <name evidence="3" type="ORF">BCY91_13205</name>
</gene>
<evidence type="ECO:0000256" key="2">
    <source>
        <dbReference type="SAM" id="SignalP"/>
    </source>
</evidence>
<proteinExistence type="predicted"/>
<evidence type="ECO:0000313" key="4">
    <source>
        <dbReference type="Proteomes" id="UP000283433"/>
    </source>
</evidence>
<comment type="caution">
    <text evidence="3">The sequence shown here is derived from an EMBL/GenBank/DDBJ whole genome shotgun (WGS) entry which is preliminary data.</text>
</comment>
<accession>A0A419SAQ5</accession>
<organism evidence="3 4">
    <name type="scientific">Pelobium manganitolerans</name>
    <dbReference type="NCBI Taxonomy" id="1842495"/>
    <lineage>
        <taxon>Bacteria</taxon>
        <taxon>Pseudomonadati</taxon>
        <taxon>Bacteroidota</taxon>
        <taxon>Sphingobacteriia</taxon>
        <taxon>Sphingobacteriales</taxon>
        <taxon>Sphingobacteriaceae</taxon>
        <taxon>Pelobium</taxon>
    </lineage>
</organism>
<reference evidence="3 4" key="1">
    <citation type="submission" date="2016-07" db="EMBL/GenBank/DDBJ databases">
        <title>Genome of Pelobium manganitolerans.</title>
        <authorList>
            <person name="Wu S."/>
            <person name="Wang G."/>
        </authorList>
    </citation>
    <scope>NUCLEOTIDE SEQUENCE [LARGE SCALE GENOMIC DNA]</scope>
    <source>
        <strain evidence="3 4">YS-25</strain>
    </source>
</reference>